<evidence type="ECO:0008006" key="4">
    <source>
        <dbReference type="Google" id="ProtNLM"/>
    </source>
</evidence>
<evidence type="ECO:0000256" key="1">
    <source>
        <dbReference type="SAM" id="SignalP"/>
    </source>
</evidence>
<accession>A0A518HTA5</accession>
<name>A0A518HTA5_9BACT</name>
<sequence precursor="true">MSRKISLLSMLLCVCCVFGCSEETPTVSTNSNEIEAFLAENPELNISMEELDAQAEPGGETE</sequence>
<protein>
    <recommendedName>
        <fullName evidence="4">Secreted protein</fullName>
    </recommendedName>
</protein>
<organism evidence="2 3">
    <name type="scientific">Stieleria neptunia</name>
    <dbReference type="NCBI Taxonomy" id="2527979"/>
    <lineage>
        <taxon>Bacteria</taxon>
        <taxon>Pseudomonadati</taxon>
        <taxon>Planctomycetota</taxon>
        <taxon>Planctomycetia</taxon>
        <taxon>Pirellulales</taxon>
        <taxon>Pirellulaceae</taxon>
        <taxon>Stieleria</taxon>
    </lineage>
</organism>
<dbReference type="Proteomes" id="UP000319004">
    <property type="component" value="Chromosome"/>
</dbReference>
<dbReference type="AlphaFoldDB" id="A0A518HTA5"/>
<feature type="chain" id="PRO_5021967052" description="Secreted protein" evidence="1">
    <location>
        <begin position="20"/>
        <end position="62"/>
    </location>
</feature>
<reference evidence="2 3" key="1">
    <citation type="submission" date="2019-03" db="EMBL/GenBank/DDBJ databases">
        <title>Deep-cultivation of Planctomycetes and their phenomic and genomic characterization uncovers novel biology.</title>
        <authorList>
            <person name="Wiegand S."/>
            <person name="Jogler M."/>
            <person name="Boedeker C."/>
            <person name="Pinto D."/>
            <person name="Vollmers J."/>
            <person name="Rivas-Marin E."/>
            <person name="Kohn T."/>
            <person name="Peeters S.H."/>
            <person name="Heuer A."/>
            <person name="Rast P."/>
            <person name="Oberbeckmann S."/>
            <person name="Bunk B."/>
            <person name="Jeske O."/>
            <person name="Meyerdierks A."/>
            <person name="Storesund J.E."/>
            <person name="Kallscheuer N."/>
            <person name="Luecker S."/>
            <person name="Lage O.M."/>
            <person name="Pohl T."/>
            <person name="Merkel B.J."/>
            <person name="Hornburger P."/>
            <person name="Mueller R.-W."/>
            <person name="Bruemmer F."/>
            <person name="Labrenz M."/>
            <person name="Spormann A.M."/>
            <person name="Op den Camp H."/>
            <person name="Overmann J."/>
            <person name="Amann R."/>
            <person name="Jetten M.S.M."/>
            <person name="Mascher T."/>
            <person name="Medema M.H."/>
            <person name="Devos D.P."/>
            <person name="Kaster A.-K."/>
            <person name="Ovreas L."/>
            <person name="Rohde M."/>
            <person name="Galperin M.Y."/>
            <person name="Jogler C."/>
        </authorList>
    </citation>
    <scope>NUCLEOTIDE SEQUENCE [LARGE SCALE GENOMIC DNA]</scope>
    <source>
        <strain evidence="2 3">Enr13</strain>
    </source>
</reference>
<feature type="signal peptide" evidence="1">
    <location>
        <begin position="1"/>
        <end position="19"/>
    </location>
</feature>
<evidence type="ECO:0000313" key="2">
    <source>
        <dbReference type="EMBL" id="QDV44027.1"/>
    </source>
</evidence>
<keyword evidence="1" id="KW-0732">Signal</keyword>
<gene>
    <name evidence="2" type="ORF">Enr13x_38880</name>
</gene>
<keyword evidence="3" id="KW-1185">Reference proteome</keyword>
<dbReference type="KEGG" id="snep:Enr13x_38880"/>
<evidence type="ECO:0000313" key="3">
    <source>
        <dbReference type="Proteomes" id="UP000319004"/>
    </source>
</evidence>
<dbReference type="RefSeq" id="WP_231744365.1">
    <property type="nucleotide sequence ID" value="NZ_CP037423.1"/>
</dbReference>
<dbReference type="EMBL" id="CP037423">
    <property type="protein sequence ID" value="QDV44027.1"/>
    <property type="molecule type" value="Genomic_DNA"/>
</dbReference>
<proteinExistence type="predicted"/>